<feature type="compositionally biased region" description="Low complexity" evidence="1">
    <location>
        <begin position="10"/>
        <end position="19"/>
    </location>
</feature>
<dbReference type="AlphaFoldDB" id="A0A087TGS4"/>
<feature type="region of interest" description="Disordered" evidence="1">
    <location>
        <begin position="1"/>
        <end position="25"/>
    </location>
</feature>
<keyword evidence="3" id="KW-1185">Reference proteome</keyword>
<protein>
    <submittedName>
        <fullName evidence="2">Uncharacterized protein</fullName>
    </submittedName>
</protein>
<sequence length="38" mass="4503">VPLKDKNNPEVPSLSGSLSESDEEFEKKFRKRFMRTEF</sequence>
<evidence type="ECO:0000313" key="2">
    <source>
        <dbReference type="EMBL" id="KFM64313.1"/>
    </source>
</evidence>
<feature type="non-terminal residue" evidence="2">
    <location>
        <position position="1"/>
    </location>
</feature>
<dbReference type="Proteomes" id="UP000054359">
    <property type="component" value="Unassembled WGS sequence"/>
</dbReference>
<evidence type="ECO:0000313" key="3">
    <source>
        <dbReference type="Proteomes" id="UP000054359"/>
    </source>
</evidence>
<gene>
    <name evidence="2" type="ORF">X975_07434</name>
</gene>
<evidence type="ECO:0000256" key="1">
    <source>
        <dbReference type="SAM" id="MobiDB-lite"/>
    </source>
</evidence>
<dbReference type="EMBL" id="KK115161">
    <property type="protein sequence ID" value="KFM64313.1"/>
    <property type="molecule type" value="Genomic_DNA"/>
</dbReference>
<feature type="non-terminal residue" evidence="2">
    <location>
        <position position="38"/>
    </location>
</feature>
<organism evidence="2 3">
    <name type="scientific">Stegodyphus mimosarum</name>
    <name type="common">African social velvet spider</name>
    <dbReference type="NCBI Taxonomy" id="407821"/>
    <lineage>
        <taxon>Eukaryota</taxon>
        <taxon>Metazoa</taxon>
        <taxon>Ecdysozoa</taxon>
        <taxon>Arthropoda</taxon>
        <taxon>Chelicerata</taxon>
        <taxon>Arachnida</taxon>
        <taxon>Araneae</taxon>
        <taxon>Araneomorphae</taxon>
        <taxon>Entelegynae</taxon>
        <taxon>Eresoidea</taxon>
        <taxon>Eresidae</taxon>
        <taxon>Stegodyphus</taxon>
    </lineage>
</organism>
<reference evidence="2 3" key="1">
    <citation type="submission" date="2013-11" db="EMBL/GenBank/DDBJ databases">
        <title>Genome sequencing of Stegodyphus mimosarum.</title>
        <authorList>
            <person name="Bechsgaard J."/>
        </authorList>
    </citation>
    <scope>NUCLEOTIDE SEQUENCE [LARGE SCALE GENOMIC DNA]</scope>
</reference>
<accession>A0A087TGS4</accession>
<name>A0A087TGS4_STEMI</name>
<proteinExistence type="predicted"/>